<dbReference type="InterPro" id="IPR032466">
    <property type="entry name" value="Metal_Hydrolase"/>
</dbReference>
<evidence type="ECO:0000313" key="5">
    <source>
        <dbReference type="Proteomes" id="UP001165089"/>
    </source>
</evidence>
<dbReference type="PANTHER" id="PTHR46124">
    <property type="entry name" value="D-AMINOACYL-TRNA DEACYLASE"/>
    <property type="match status" value="1"/>
</dbReference>
<organism evidence="4 5">
    <name type="scientific">Geothrix rubra</name>
    <dbReference type="NCBI Taxonomy" id="2927977"/>
    <lineage>
        <taxon>Bacteria</taxon>
        <taxon>Pseudomonadati</taxon>
        <taxon>Acidobacteriota</taxon>
        <taxon>Holophagae</taxon>
        <taxon>Holophagales</taxon>
        <taxon>Holophagaceae</taxon>
        <taxon>Geothrix</taxon>
    </lineage>
</organism>
<dbReference type="Proteomes" id="UP001165089">
    <property type="component" value="Unassembled WGS sequence"/>
</dbReference>
<gene>
    <name evidence="4" type="ORF">GETHPA_24700</name>
</gene>
<dbReference type="Pfam" id="PF01026">
    <property type="entry name" value="TatD_DNase"/>
    <property type="match status" value="1"/>
</dbReference>
<dbReference type="PANTHER" id="PTHR46124:SF2">
    <property type="entry name" value="D-AMINOACYL-TRNA DEACYLASE"/>
    <property type="match status" value="1"/>
</dbReference>
<keyword evidence="2" id="KW-0479">Metal-binding</keyword>
<dbReference type="RefSeq" id="WP_285726683.1">
    <property type="nucleotide sequence ID" value="NZ_BSDD01000005.1"/>
</dbReference>
<dbReference type="InterPro" id="IPR001130">
    <property type="entry name" value="TatD-like"/>
</dbReference>
<dbReference type="InterPro" id="IPR018228">
    <property type="entry name" value="DNase_TatD-rel_CS"/>
</dbReference>
<evidence type="ECO:0000313" key="4">
    <source>
        <dbReference type="EMBL" id="GLH70937.1"/>
    </source>
</evidence>
<name>A0ABQ5Q8K6_9BACT</name>
<comment type="similarity">
    <text evidence="1">Belongs to the metallo-dependent hydrolases superfamily. TatD-type hydrolase family.</text>
</comment>
<proteinExistence type="inferred from homology"/>
<dbReference type="EMBL" id="BSDD01000005">
    <property type="protein sequence ID" value="GLH70937.1"/>
    <property type="molecule type" value="Genomic_DNA"/>
</dbReference>
<keyword evidence="3" id="KW-0378">Hydrolase</keyword>
<keyword evidence="5" id="KW-1185">Reference proteome</keyword>
<dbReference type="Gene3D" id="3.20.20.140">
    <property type="entry name" value="Metal-dependent hydrolases"/>
    <property type="match status" value="1"/>
</dbReference>
<dbReference type="CDD" id="cd01310">
    <property type="entry name" value="TatD_DNAse"/>
    <property type="match status" value="1"/>
</dbReference>
<sequence length="259" mass="27947">MLVDAHCHLTGSYLAPGAIESTLARARSEGVTGFIAVGTDLEDSRLVLDLARTVPGVQASLGVHPHEARTWTPEVEAGLAALAADPAVRFLGETGLDWHYDLSPREDQETAFRAQIRLAKRLGKPLMIHTRSAPEATLHLLREEGADEVRGIIHCFSEDRAFAARALDLGFYLSFSGITTFKKAEAVRDVAAWAPADRILVETDAPFLAPVPYRGKPNEPGFVRFTAEAVAALRGIPSAQLADLTTRNLEALCGWAPSS</sequence>
<comment type="caution">
    <text evidence="4">The sequence shown here is derived from an EMBL/GenBank/DDBJ whole genome shotgun (WGS) entry which is preliminary data.</text>
</comment>
<evidence type="ECO:0000256" key="1">
    <source>
        <dbReference type="ARBA" id="ARBA00009275"/>
    </source>
</evidence>
<dbReference type="PIRSF" id="PIRSF005902">
    <property type="entry name" value="DNase_TatD"/>
    <property type="match status" value="1"/>
</dbReference>
<reference evidence="4 5" key="1">
    <citation type="journal article" date="2023" name="Antonie Van Leeuwenhoek">
        <title>Mesoterricola silvestris gen. nov., sp. nov., Mesoterricola sediminis sp. nov., Geothrix oryzae sp. nov., Geothrix edaphica sp. nov., Geothrix rubra sp. nov., and Geothrix limicola sp. nov., six novel members of Acidobacteriota isolated from soils.</title>
        <authorList>
            <person name="Itoh H."/>
            <person name="Sugisawa Y."/>
            <person name="Mise K."/>
            <person name="Xu Z."/>
            <person name="Kuniyasu M."/>
            <person name="Ushijima N."/>
            <person name="Kawano K."/>
            <person name="Kobayashi E."/>
            <person name="Shiratori Y."/>
            <person name="Masuda Y."/>
            <person name="Senoo K."/>
        </authorList>
    </citation>
    <scope>NUCLEOTIDE SEQUENCE [LARGE SCALE GENOMIC DNA]</scope>
    <source>
        <strain evidence="4 5">Red803</strain>
    </source>
</reference>
<dbReference type="PROSITE" id="PS01090">
    <property type="entry name" value="TATD_2"/>
    <property type="match status" value="1"/>
</dbReference>
<accession>A0ABQ5Q8K6</accession>
<evidence type="ECO:0000256" key="2">
    <source>
        <dbReference type="ARBA" id="ARBA00022723"/>
    </source>
</evidence>
<evidence type="ECO:0000256" key="3">
    <source>
        <dbReference type="ARBA" id="ARBA00022801"/>
    </source>
</evidence>
<protein>
    <submittedName>
        <fullName evidence="4">Uncharacterized protein</fullName>
    </submittedName>
</protein>
<dbReference type="InterPro" id="IPR015991">
    <property type="entry name" value="TatD/YcfH-like"/>
</dbReference>
<dbReference type="NCBIfam" id="TIGR00010">
    <property type="entry name" value="YchF/TatD family DNA exonuclease"/>
    <property type="match status" value="1"/>
</dbReference>
<dbReference type="SUPFAM" id="SSF51556">
    <property type="entry name" value="Metallo-dependent hydrolases"/>
    <property type="match status" value="1"/>
</dbReference>